<dbReference type="SMART" id="SM00226">
    <property type="entry name" value="LMWPc"/>
    <property type="match status" value="1"/>
</dbReference>
<keyword evidence="1" id="KW-0059">Arsenical resistance</keyword>
<evidence type="ECO:0000313" key="4">
    <source>
        <dbReference type="Proteomes" id="UP000536179"/>
    </source>
</evidence>
<dbReference type="PANTHER" id="PTHR43428:SF1">
    <property type="entry name" value="ARSENATE REDUCTASE"/>
    <property type="match status" value="1"/>
</dbReference>
<dbReference type="AlphaFoldDB" id="A0A7W5H8G5"/>
<sequence>MNNQSLVREPIRAFVGETDWRRVKESLSPERREVVDELTKVVETRLRESRPVMLTFICTHNSRRSQFAQVWAQTAAAHFGLTRDDVVCFSGGTEATACNPRTIASLRRAGFVVSRDEDARPETGENVFYDLSFSDSHPPVMCFSKVYDEAHNPKSKYIAVMCCDHADENCPVVRGATDRVAMLYVDPKASDGTEEESATYDERSLQIAKEMWVVMGELADRMKTQ</sequence>
<accession>A0A7W5H8G5</accession>
<dbReference type="EC" id="1.20.4.1" evidence="3"/>
<organism evidence="3 4">
    <name type="scientific">Aporhodopirellula rubra</name>
    <dbReference type="NCBI Taxonomy" id="980271"/>
    <lineage>
        <taxon>Bacteria</taxon>
        <taxon>Pseudomonadati</taxon>
        <taxon>Planctomycetota</taxon>
        <taxon>Planctomycetia</taxon>
        <taxon>Pirellulales</taxon>
        <taxon>Pirellulaceae</taxon>
        <taxon>Aporhodopirellula</taxon>
    </lineage>
</organism>
<evidence type="ECO:0000259" key="2">
    <source>
        <dbReference type="SMART" id="SM00226"/>
    </source>
</evidence>
<dbReference type="InterPro" id="IPR036196">
    <property type="entry name" value="Ptyr_pPase_sf"/>
</dbReference>
<evidence type="ECO:0000256" key="1">
    <source>
        <dbReference type="ARBA" id="ARBA00022849"/>
    </source>
</evidence>
<dbReference type="Proteomes" id="UP000536179">
    <property type="component" value="Unassembled WGS sequence"/>
</dbReference>
<comment type="caution">
    <text evidence="3">The sequence shown here is derived from an EMBL/GenBank/DDBJ whole genome shotgun (WGS) entry which is preliminary data.</text>
</comment>
<proteinExistence type="predicted"/>
<gene>
    <name evidence="3" type="ORF">FHS27_005249</name>
</gene>
<dbReference type="PANTHER" id="PTHR43428">
    <property type="entry name" value="ARSENATE REDUCTASE"/>
    <property type="match status" value="1"/>
</dbReference>
<dbReference type="GO" id="GO:0046685">
    <property type="term" value="P:response to arsenic-containing substance"/>
    <property type="evidence" value="ECO:0007669"/>
    <property type="project" value="UniProtKB-KW"/>
</dbReference>
<keyword evidence="3" id="KW-0560">Oxidoreductase</keyword>
<name>A0A7W5H8G5_9BACT</name>
<dbReference type="GO" id="GO:0008794">
    <property type="term" value="F:arsenate reductase (glutaredoxin) activity"/>
    <property type="evidence" value="ECO:0007669"/>
    <property type="project" value="UniProtKB-EC"/>
</dbReference>
<dbReference type="InterPro" id="IPR023485">
    <property type="entry name" value="Ptyr_pPase"/>
</dbReference>
<dbReference type="RefSeq" id="WP_246420799.1">
    <property type="nucleotide sequence ID" value="NZ_JACHXU010000023.1"/>
</dbReference>
<feature type="domain" description="Phosphotyrosine protein phosphatase I" evidence="2">
    <location>
        <begin position="52"/>
        <end position="217"/>
    </location>
</feature>
<evidence type="ECO:0000313" key="3">
    <source>
        <dbReference type="EMBL" id="MBB3209409.1"/>
    </source>
</evidence>
<dbReference type="EMBL" id="JACHXU010000023">
    <property type="protein sequence ID" value="MBB3209409.1"/>
    <property type="molecule type" value="Genomic_DNA"/>
</dbReference>
<protein>
    <submittedName>
        <fullName evidence="3">Arsenate reductase</fullName>
        <ecNumber evidence="3">1.20.4.1</ecNumber>
    </submittedName>
</protein>
<reference evidence="3 4" key="1">
    <citation type="submission" date="2020-08" db="EMBL/GenBank/DDBJ databases">
        <title>Genomic Encyclopedia of Type Strains, Phase III (KMG-III): the genomes of soil and plant-associated and newly described type strains.</title>
        <authorList>
            <person name="Whitman W."/>
        </authorList>
    </citation>
    <scope>NUCLEOTIDE SEQUENCE [LARGE SCALE GENOMIC DNA]</scope>
    <source>
        <strain evidence="3 4">CECT 8075</strain>
    </source>
</reference>
<dbReference type="Gene3D" id="3.40.50.2300">
    <property type="match status" value="1"/>
</dbReference>
<dbReference type="SUPFAM" id="SSF52788">
    <property type="entry name" value="Phosphotyrosine protein phosphatases I"/>
    <property type="match status" value="1"/>
</dbReference>
<keyword evidence="4" id="KW-1185">Reference proteome</keyword>